<dbReference type="InterPro" id="IPR051678">
    <property type="entry name" value="AGP_Transferase"/>
</dbReference>
<dbReference type="Gene3D" id="3.30.200.20">
    <property type="entry name" value="Phosphorylase Kinase, domain 1"/>
    <property type="match status" value="1"/>
</dbReference>
<dbReference type="InterPro" id="IPR011009">
    <property type="entry name" value="Kinase-like_dom_sf"/>
</dbReference>
<accession>A0A2Y9BGX6</accession>
<evidence type="ECO:0000313" key="3">
    <source>
        <dbReference type="Proteomes" id="UP000245845"/>
    </source>
</evidence>
<keyword evidence="2" id="KW-0418">Kinase</keyword>
<keyword evidence="2" id="KW-0808">Transferase</keyword>
<dbReference type="PANTHER" id="PTHR21310:SF15">
    <property type="entry name" value="AMINOGLYCOSIDE PHOSPHOTRANSFERASE DOMAIN-CONTAINING PROTEIN"/>
    <property type="match status" value="1"/>
</dbReference>
<keyword evidence="3" id="KW-1185">Reference proteome</keyword>
<dbReference type="Proteomes" id="UP000245845">
    <property type="component" value="Unassembled WGS sequence"/>
</dbReference>
<feature type="domain" description="Aminoglycoside phosphotransferase" evidence="1">
    <location>
        <begin position="34"/>
        <end position="286"/>
    </location>
</feature>
<dbReference type="GO" id="GO:0016301">
    <property type="term" value="F:kinase activity"/>
    <property type="evidence" value="ECO:0007669"/>
    <property type="project" value="UniProtKB-KW"/>
</dbReference>
<organism evidence="2 3">
    <name type="scientific">Faecalicatena orotica</name>
    <dbReference type="NCBI Taxonomy" id="1544"/>
    <lineage>
        <taxon>Bacteria</taxon>
        <taxon>Bacillati</taxon>
        <taxon>Bacillota</taxon>
        <taxon>Clostridia</taxon>
        <taxon>Lachnospirales</taxon>
        <taxon>Lachnospiraceae</taxon>
        <taxon>Faecalicatena</taxon>
    </lineage>
</organism>
<dbReference type="Pfam" id="PF01636">
    <property type="entry name" value="APH"/>
    <property type="match status" value="1"/>
</dbReference>
<gene>
    <name evidence="2" type="ORF">A8806_109197</name>
</gene>
<name>A0A2Y9BGX6_9FIRM</name>
<evidence type="ECO:0000313" key="2">
    <source>
        <dbReference type="EMBL" id="PWJ28316.1"/>
    </source>
</evidence>
<dbReference type="PANTHER" id="PTHR21310">
    <property type="entry name" value="AMINOGLYCOSIDE PHOSPHOTRANSFERASE-RELATED-RELATED"/>
    <property type="match status" value="1"/>
</dbReference>
<dbReference type="AlphaFoldDB" id="A0A2Y9BGX6"/>
<dbReference type="RefSeq" id="WP_109732113.1">
    <property type="nucleotide sequence ID" value="NZ_BAAACK010000009.1"/>
</dbReference>
<sequence>MKSKTKNLLTEDEIKYLVKVNFGSSCEVGGIEELKGGMFNSIYLIHRLHEKDSIVLKVGVIPGTTLLTYEQDVMPTEVECYRMIREKTTVPVPSVLACDFSKEHIKSNYFFMSTLTGVTLQKAKKKMTKENLNKIQAELAGYLAQLHEIKGPYFGYFSEDTKKQYPTWRKAFFRMFQQILEDAREHQVRIPYGKIEAALRNNAGYLDELLTPALVEYDCHEGNVFVKKCGDEYVIEGILDFERAFWGDPIADFPTAFVFTDDIRKEKAFLEGYLKAAGKDAYSEADAVRYQLYRLYITVIMAAETFRYDFPYSRIQGMWAKYQIRKCLKALGQ</sequence>
<dbReference type="EMBL" id="QGDL01000009">
    <property type="protein sequence ID" value="PWJ28316.1"/>
    <property type="molecule type" value="Genomic_DNA"/>
</dbReference>
<protein>
    <submittedName>
        <fullName evidence="2">Ser/Thr protein kinase RdoA (MazF antagonist)</fullName>
    </submittedName>
</protein>
<dbReference type="SUPFAM" id="SSF56112">
    <property type="entry name" value="Protein kinase-like (PK-like)"/>
    <property type="match status" value="1"/>
</dbReference>
<dbReference type="OrthoDB" id="334783at2"/>
<evidence type="ECO:0000259" key="1">
    <source>
        <dbReference type="Pfam" id="PF01636"/>
    </source>
</evidence>
<comment type="caution">
    <text evidence="2">The sequence shown here is derived from an EMBL/GenBank/DDBJ whole genome shotgun (WGS) entry which is preliminary data.</text>
</comment>
<proteinExistence type="predicted"/>
<dbReference type="Gene3D" id="3.90.1200.10">
    <property type="match status" value="1"/>
</dbReference>
<reference evidence="2 3" key="1">
    <citation type="submission" date="2018-05" db="EMBL/GenBank/DDBJ databases">
        <title>The Hungate 1000. A catalogue of reference genomes from the rumen microbiome.</title>
        <authorList>
            <person name="Kelly W."/>
        </authorList>
    </citation>
    <scope>NUCLEOTIDE SEQUENCE [LARGE SCALE GENOMIC DNA]</scope>
    <source>
        <strain evidence="2 3">NLAE-zl-C242</strain>
    </source>
</reference>
<dbReference type="InterPro" id="IPR002575">
    <property type="entry name" value="Aminoglycoside_PTrfase"/>
</dbReference>